<evidence type="ECO:0000256" key="2">
    <source>
        <dbReference type="ARBA" id="ARBA00022737"/>
    </source>
</evidence>
<evidence type="ECO:0000313" key="4">
    <source>
        <dbReference type="Proteomes" id="UP000002258"/>
    </source>
</evidence>
<organism evidence="3 4">
    <name type="scientific">Scheffersomyces stipitis (strain ATCC 58785 / CBS 6054 / NBRC 10063 / NRRL Y-11545)</name>
    <name type="common">Yeast</name>
    <name type="synonym">Pichia stipitis</name>
    <dbReference type="NCBI Taxonomy" id="322104"/>
    <lineage>
        <taxon>Eukaryota</taxon>
        <taxon>Fungi</taxon>
        <taxon>Dikarya</taxon>
        <taxon>Ascomycota</taxon>
        <taxon>Saccharomycotina</taxon>
        <taxon>Pichiomycetes</taxon>
        <taxon>Debaryomycetaceae</taxon>
        <taxon>Scheffersomyces</taxon>
    </lineage>
</organism>
<dbReference type="InterPro" id="IPR001611">
    <property type="entry name" value="Leu-rich_rpt"/>
</dbReference>
<keyword evidence="1" id="KW-0433">Leucine-rich repeat</keyword>
<dbReference type="Proteomes" id="UP000002258">
    <property type="component" value="Chromosome 4"/>
</dbReference>
<dbReference type="InParanoid" id="A3LUF3"/>
<keyword evidence="2" id="KW-0677">Repeat</keyword>
<dbReference type="PANTHER" id="PTHR15454">
    <property type="entry name" value="NISCHARIN RELATED"/>
    <property type="match status" value="1"/>
</dbReference>
<gene>
    <name evidence="3" type="ORF">PICST_31745</name>
</gene>
<dbReference type="HOGENOM" id="CLU_023468_0_0_1"/>
<dbReference type="EMBL" id="CP000498">
    <property type="protein sequence ID" value="ABN66229.2"/>
    <property type="molecule type" value="Genomic_DNA"/>
</dbReference>
<evidence type="ECO:0000313" key="3">
    <source>
        <dbReference type="EMBL" id="ABN66229.2"/>
    </source>
</evidence>
<dbReference type="SUPFAM" id="SSF52058">
    <property type="entry name" value="L domain-like"/>
    <property type="match status" value="1"/>
</dbReference>
<reference evidence="3 4" key="1">
    <citation type="journal article" date="2007" name="Nat. Biotechnol.">
        <title>Genome sequence of the lignocellulose-bioconverting and xylose-fermenting yeast Pichia stipitis.</title>
        <authorList>
            <person name="Jeffries T.W."/>
            <person name="Grigoriev I.V."/>
            <person name="Grimwood J."/>
            <person name="Laplaza J.M."/>
            <person name="Aerts A."/>
            <person name="Salamov A."/>
            <person name="Schmutz J."/>
            <person name="Lindquist E."/>
            <person name="Dehal P."/>
            <person name="Shapiro H."/>
            <person name="Jin Y.S."/>
            <person name="Passoth V."/>
            <person name="Richardson P.M."/>
        </authorList>
    </citation>
    <scope>NUCLEOTIDE SEQUENCE [LARGE SCALE GENOMIC DNA]</scope>
    <source>
        <strain evidence="4">ATCC 58785 / CBS 6054 / NBRC 10063 / NRRL Y-11545</strain>
    </source>
</reference>
<proteinExistence type="predicted"/>
<evidence type="ECO:0000256" key="1">
    <source>
        <dbReference type="ARBA" id="ARBA00022614"/>
    </source>
</evidence>
<dbReference type="PROSITE" id="PS51450">
    <property type="entry name" value="LRR"/>
    <property type="match status" value="1"/>
</dbReference>
<keyword evidence="4" id="KW-1185">Reference proteome</keyword>
<accession>A3LUF3</accession>
<dbReference type="KEGG" id="pic:PICST_31745"/>
<dbReference type="GO" id="GO:0005737">
    <property type="term" value="C:cytoplasm"/>
    <property type="evidence" value="ECO:0007669"/>
    <property type="project" value="TreeGrafter"/>
</dbReference>
<dbReference type="Gene3D" id="3.80.10.10">
    <property type="entry name" value="Ribonuclease Inhibitor"/>
    <property type="match status" value="4"/>
</dbReference>
<dbReference type="OrthoDB" id="2020019at2759"/>
<dbReference type="AlphaFoldDB" id="A3LUF3"/>
<dbReference type="Pfam" id="PF13855">
    <property type="entry name" value="LRR_8"/>
    <property type="match status" value="1"/>
</dbReference>
<sequence>MDTHCEVKDKLISGLFQVLPSSYIQGIIDTISRPVLLAVVSNGTSLYHKYFLDALFRNIRVGLLEKPWHKIKVRRCKRIELLKFEILLEHTNDHGILVNGSQTLHTLREAYPLLRFRNVEVEVENEIEGSQYRYNTIIKQEEDLNNLTSGDNLQAIHFDWPPDRRNFPLNLKKLSFVCLEEPHNFDASEFINKLPTRLEDLDVDCKDMHIELEHLSLLPSTLRVLRLHNCLKIQGEDKLIVDFPPLLEILEISGYVGSGECLDISHLQKLTSVTLSKHLVFHLPTQVRRLKLVSVCDLVGLDQLSELVNLESLKISTTSRILDRIVVPQNVKLLSIDNFDDSVFSLEFKANEYHPTIRLDELNRFLRVGTPFSAFEVPCVLGGLRILKMFRGTRLSKCFWNAIENLPELKELTINYYDIHSCPNQFPPKLSVLDLSRNNISEISISSPLKKLVLEGNNFNSISKRTLQLPATLCELYLNNNSINCFEKAYEFPRSLQILDLRDNKDYLIEDIFRNLPPQIVKLSASCLSNKFGRTLVEVSSKTLWHVYLEGGVEESSMKWQFNWSDCSNLQYIQIRDVELESIRLDYFPSSLQKINFTNTGIREIQGDFGSLPNLIDASFENNPLQEWLEKNEDKVPPSVAFEIERPALTTYLIDWQYNI</sequence>
<dbReference type="GeneID" id="4838387"/>
<dbReference type="InterPro" id="IPR032675">
    <property type="entry name" value="LRR_dom_sf"/>
</dbReference>
<dbReference type="RefSeq" id="XP_001384258.2">
    <property type="nucleotide sequence ID" value="XM_001384221.1"/>
</dbReference>
<name>A3LUF3_PICST</name>
<protein>
    <submittedName>
        <fullName evidence="3">Uncharacterized protein</fullName>
    </submittedName>
</protein>